<evidence type="ECO:0000313" key="3">
    <source>
        <dbReference type="EMBL" id="CAA6829554.1"/>
    </source>
</evidence>
<dbReference type="NCBIfam" id="TIGR01439">
    <property type="entry name" value="lp_hng_hel_AbrB"/>
    <property type="match status" value="1"/>
</dbReference>
<dbReference type="InterPro" id="IPR007159">
    <property type="entry name" value="SpoVT-AbrB_dom"/>
</dbReference>
<evidence type="ECO:0000259" key="2">
    <source>
        <dbReference type="PROSITE" id="PS51740"/>
    </source>
</evidence>
<dbReference type="Pfam" id="PF04014">
    <property type="entry name" value="MazE_antitoxin"/>
    <property type="match status" value="1"/>
</dbReference>
<dbReference type="SUPFAM" id="SSF89447">
    <property type="entry name" value="AbrB/MazE/MraZ-like"/>
    <property type="match status" value="1"/>
</dbReference>
<protein>
    <submittedName>
        <fullName evidence="3">AbrB family transcriptional regulator</fullName>
    </submittedName>
</protein>
<dbReference type="GO" id="GO:0003677">
    <property type="term" value="F:DNA binding"/>
    <property type="evidence" value="ECO:0007669"/>
    <property type="project" value="UniProtKB-UniRule"/>
</dbReference>
<keyword evidence="1" id="KW-0238">DNA-binding</keyword>
<gene>
    <name evidence="3" type="ORF">HELGO_WM56070</name>
</gene>
<dbReference type="Gene3D" id="2.10.260.10">
    <property type="match status" value="1"/>
</dbReference>
<sequence>MLATLTSKGQVTIPKQARNALNLDSGDRVEFIIDDDGRLFILPVTRSVKTLKGMLPKPASPVSLEDMDNAIAQAARS</sequence>
<dbReference type="SMART" id="SM00966">
    <property type="entry name" value="SpoVT_AbrB"/>
    <property type="match status" value="1"/>
</dbReference>
<accession>A0A6S6UHR3</accession>
<dbReference type="EMBL" id="CACVAT010000532">
    <property type="protein sequence ID" value="CAA6829554.1"/>
    <property type="molecule type" value="Genomic_DNA"/>
</dbReference>
<dbReference type="InterPro" id="IPR037914">
    <property type="entry name" value="SpoVT-AbrB_sf"/>
</dbReference>
<dbReference type="PROSITE" id="PS51740">
    <property type="entry name" value="SPOVT_ABRB"/>
    <property type="match status" value="1"/>
</dbReference>
<reference evidence="3" key="1">
    <citation type="submission" date="2020-01" db="EMBL/GenBank/DDBJ databases">
        <authorList>
            <person name="Meier V. D."/>
            <person name="Meier V D."/>
        </authorList>
    </citation>
    <scope>NUCLEOTIDE SEQUENCE</scope>
    <source>
        <strain evidence="3">HLG_WM_MAG_09</strain>
    </source>
</reference>
<dbReference type="AlphaFoldDB" id="A0A6S6UHR3"/>
<name>A0A6S6UHR3_9GAMM</name>
<feature type="domain" description="SpoVT-AbrB" evidence="2">
    <location>
        <begin position="1"/>
        <end position="46"/>
    </location>
</feature>
<proteinExistence type="predicted"/>
<organism evidence="3">
    <name type="scientific">uncultured Thiotrichaceae bacterium</name>
    <dbReference type="NCBI Taxonomy" id="298394"/>
    <lineage>
        <taxon>Bacteria</taxon>
        <taxon>Pseudomonadati</taxon>
        <taxon>Pseudomonadota</taxon>
        <taxon>Gammaproteobacteria</taxon>
        <taxon>Thiotrichales</taxon>
        <taxon>Thiotrichaceae</taxon>
        <taxon>environmental samples</taxon>
    </lineage>
</organism>
<evidence type="ECO:0000256" key="1">
    <source>
        <dbReference type="PROSITE-ProRule" id="PRU01076"/>
    </source>
</evidence>